<dbReference type="Proteomes" id="UP001377168">
    <property type="component" value="Unassembled WGS sequence"/>
</dbReference>
<keyword evidence="2" id="KW-1185">Reference proteome</keyword>
<protein>
    <submittedName>
        <fullName evidence="1">Uncharacterized protein</fullName>
    </submittedName>
</protein>
<accession>A0ACC6PT81</accession>
<dbReference type="EMBL" id="JBBKAJ010000022">
    <property type="protein sequence ID" value="MEJ8634152.1"/>
    <property type="molecule type" value="Genomic_DNA"/>
</dbReference>
<gene>
    <name evidence="1" type="ORF">WKI67_12220</name>
</gene>
<evidence type="ECO:0000313" key="1">
    <source>
        <dbReference type="EMBL" id="MEJ8634152.1"/>
    </source>
</evidence>
<proteinExistence type="predicted"/>
<comment type="caution">
    <text evidence="1">The sequence shown here is derived from an EMBL/GenBank/DDBJ whole genome shotgun (WGS) entry which is preliminary data.</text>
</comment>
<sequence>MDKKERAVRERFDVAPLPDNGTESTPGRFNISLFLLGFLLEHIDEDQDRR</sequence>
<name>A0ACC6PT81_9ACTN</name>
<reference evidence="1" key="1">
    <citation type="submission" date="2024-03" db="EMBL/GenBank/DDBJ databases">
        <title>Novel Streptomyces species of biotechnological and ecological value are a feature of Machair soil.</title>
        <authorList>
            <person name="Prole J.R."/>
            <person name="Goodfellow M."/>
            <person name="Allenby N."/>
            <person name="Ward A.C."/>
        </authorList>
    </citation>
    <scope>NUCLEOTIDE SEQUENCE</scope>
    <source>
        <strain evidence="1">MS2.AVA.5</strain>
    </source>
</reference>
<evidence type="ECO:0000313" key="2">
    <source>
        <dbReference type="Proteomes" id="UP001377168"/>
    </source>
</evidence>
<organism evidence="1 2">
    <name type="scientific">Streptomyces achmelvichensis</name>
    <dbReference type="NCBI Taxonomy" id="3134111"/>
    <lineage>
        <taxon>Bacteria</taxon>
        <taxon>Bacillati</taxon>
        <taxon>Actinomycetota</taxon>
        <taxon>Actinomycetes</taxon>
        <taxon>Kitasatosporales</taxon>
        <taxon>Streptomycetaceae</taxon>
        <taxon>Streptomyces</taxon>
    </lineage>
</organism>